<evidence type="ECO:0000256" key="1">
    <source>
        <dbReference type="SAM" id="Phobius"/>
    </source>
</evidence>
<evidence type="ECO:0000313" key="4">
    <source>
        <dbReference type="Proteomes" id="UP001052739"/>
    </source>
</evidence>
<dbReference type="Pfam" id="PF07811">
    <property type="entry name" value="TadE"/>
    <property type="match status" value="1"/>
</dbReference>
<keyword evidence="1" id="KW-1133">Transmembrane helix</keyword>
<comment type="caution">
    <text evidence="3">The sequence shown here is derived from an EMBL/GenBank/DDBJ whole genome shotgun (WGS) entry which is preliminary data.</text>
</comment>
<proteinExistence type="predicted"/>
<protein>
    <submittedName>
        <fullName evidence="3">Septum formation initiator</fullName>
    </submittedName>
</protein>
<dbReference type="RefSeq" id="WP_226651327.1">
    <property type="nucleotide sequence ID" value="NZ_BNBS01000051.1"/>
</dbReference>
<reference evidence="3" key="1">
    <citation type="submission" date="2024-05" db="EMBL/GenBank/DDBJ databases">
        <title>Whole genome shotgun sequence of Streptomyces hydrogenans NBRC 13475.</title>
        <authorList>
            <person name="Komaki H."/>
            <person name="Tamura T."/>
        </authorList>
    </citation>
    <scope>NUCLEOTIDE SEQUENCE</scope>
    <source>
        <strain evidence="3">NBRC 13475</strain>
    </source>
</reference>
<keyword evidence="4" id="KW-1185">Reference proteome</keyword>
<keyword evidence="1" id="KW-0812">Transmembrane</keyword>
<dbReference type="Proteomes" id="UP001052739">
    <property type="component" value="Unassembled WGS sequence"/>
</dbReference>
<keyword evidence="1" id="KW-0472">Membrane</keyword>
<dbReference type="EMBL" id="BNDW01000004">
    <property type="protein sequence ID" value="GHI19209.1"/>
    <property type="molecule type" value="Genomic_DNA"/>
</dbReference>
<feature type="transmembrane region" description="Helical" evidence="1">
    <location>
        <begin position="20"/>
        <end position="44"/>
    </location>
</feature>
<evidence type="ECO:0000259" key="2">
    <source>
        <dbReference type="Pfam" id="PF07811"/>
    </source>
</evidence>
<evidence type="ECO:0000313" key="3">
    <source>
        <dbReference type="EMBL" id="GHI19209.1"/>
    </source>
</evidence>
<feature type="domain" description="TadE-like" evidence="2">
    <location>
        <begin position="11"/>
        <end position="53"/>
    </location>
</feature>
<accession>A0ABQ3P2H1</accession>
<name>A0ABQ3P2H1_9ACTN</name>
<organism evidence="3 4">
    <name type="scientific">Streptomyces hydrogenans</name>
    <dbReference type="NCBI Taxonomy" id="1873719"/>
    <lineage>
        <taxon>Bacteria</taxon>
        <taxon>Bacillati</taxon>
        <taxon>Actinomycetota</taxon>
        <taxon>Actinomycetes</taxon>
        <taxon>Kitasatosporales</taxon>
        <taxon>Streptomycetaceae</taxon>
        <taxon>Streptomyces</taxon>
    </lineage>
</organism>
<gene>
    <name evidence="3" type="ORF">Shyd_05800</name>
</gene>
<sequence length="124" mass="12313">MDGQRAVGDRGQVAVEFTGMVPVILLTLALLWQVVLVGYTYVLAGNAADEAARAAAVDGDCDGAARRHLDGAWAGAEVACGPPSGGMVIVTVTVPVPVLFPGLGSFDGVSATAGAVHEGPGATP</sequence>
<dbReference type="InterPro" id="IPR012495">
    <property type="entry name" value="TadE-like_dom"/>
</dbReference>